<dbReference type="Pfam" id="PF00487">
    <property type="entry name" value="FA_desaturase"/>
    <property type="match status" value="1"/>
</dbReference>
<dbReference type="SMART" id="SM01269">
    <property type="entry name" value="Lipid_DES"/>
    <property type="match status" value="1"/>
</dbReference>
<dbReference type="Pfam" id="PF08557">
    <property type="entry name" value="Lipid_DES"/>
    <property type="match status" value="1"/>
</dbReference>
<feature type="region of interest" description="Disordered" evidence="9">
    <location>
        <begin position="368"/>
        <end position="391"/>
    </location>
</feature>
<evidence type="ECO:0000256" key="9">
    <source>
        <dbReference type="SAM" id="MobiDB-lite"/>
    </source>
</evidence>
<dbReference type="GO" id="GO:0042284">
    <property type="term" value="F:sphingolipid delta-4 desaturase activity"/>
    <property type="evidence" value="ECO:0007669"/>
    <property type="project" value="UniProtKB-UniRule"/>
</dbReference>
<dbReference type="PANTHER" id="PTHR12879">
    <property type="entry name" value="SPHINGOLIPID DELTA 4 DESATURASE/C-4 HYDROXYLASE PROTEIN DES2"/>
    <property type="match status" value="1"/>
</dbReference>
<dbReference type="PIRSF" id="PIRSF017228">
    <property type="entry name" value="Sphnglp_dlt4_des"/>
    <property type="match status" value="1"/>
</dbReference>
<dbReference type="PANTHER" id="PTHR12879:SF8">
    <property type="entry name" value="SPHINGOLIPID DELTA(4)-DESATURASE DES1"/>
    <property type="match status" value="1"/>
</dbReference>
<feature type="transmembrane region" description="Helical" evidence="10">
    <location>
        <begin position="154"/>
        <end position="174"/>
    </location>
</feature>
<evidence type="ECO:0000256" key="8">
    <source>
        <dbReference type="PIRNR" id="PIRNR017228"/>
    </source>
</evidence>
<name>A0AAD5DQZ8_9CHLO</name>
<evidence type="ECO:0000313" key="13">
    <source>
        <dbReference type="Proteomes" id="UP001205105"/>
    </source>
</evidence>
<feature type="compositionally biased region" description="Basic and acidic residues" evidence="9">
    <location>
        <begin position="379"/>
        <end position="391"/>
    </location>
</feature>
<dbReference type="Proteomes" id="UP001205105">
    <property type="component" value="Unassembled WGS sequence"/>
</dbReference>
<dbReference type="InterPro" id="IPR005804">
    <property type="entry name" value="FA_desaturase_dom"/>
</dbReference>
<reference evidence="12" key="1">
    <citation type="submission" date="2020-11" db="EMBL/GenBank/DDBJ databases">
        <title>Chlorella ohadii genome sequencing and assembly.</title>
        <authorList>
            <person name="Murik O."/>
            <person name="Treves H."/>
            <person name="Kedem I."/>
            <person name="Shotland Y."/>
            <person name="Kaplan A."/>
        </authorList>
    </citation>
    <scope>NUCLEOTIDE SEQUENCE</scope>
    <source>
        <strain evidence="12">1</strain>
    </source>
</reference>
<keyword evidence="7 8" id="KW-0472">Membrane</keyword>
<comment type="caution">
    <text evidence="12">The sequence shown here is derived from an EMBL/GenBank/DDBJ whole genome shotgun (WGS) entry which is preliminary data.</text>
</comment>
<keyword evidence="13" id="KW-1185">Reference proteome</keyword>
<comment type="similarity">
    <text evidence="2 8">Belongs to the fatty acid desaturase type 1 family. DEGS subfamily.</text>
</comment>
<gene>
    <name evidence="12" type="ORF">COHA_005891</name>
</gene>
<evidence type="ECO:0000313" key="12">
    <source>
        <dbReference type="EMBL" id="KAI7840390.1"/>
    </source>
</evidence>
<feature type="transmembrane region" description="Helical" evidence="10">
    <location>
        <begin position="186"/>
        <end position="206"/>
    </location>
</feature>
<evidence type="ECO:0000256" key="7">
    <source>
        <dbReference type="ARBA" id="ARBA00023136"/>
    </source>
</evidence>
<evidence type="ECO:0000256" key="1">
    <source>
        <dbReference type="ARBA" id="ARBA00004141"/>
    </source>
</evidence>
<evidence type="ECO:0000256" key="2">
    <source>
        <dbReference type="ARBA" id="ARBA00006146"/>
    </source>
</evidence>
<comment type="function">
    <text evidence="8">Sphingolipid-delta-4-desaturase required for the biosynthesis of delta-4-unsaturated sphingolipids and derivatives.</text>
</comment>
<evidence type="ECO:0000256" key="10">
    <source>
        <dbReference type="SAM" id="Phobius"/>
    </source>
</evidence>
<dbReference type="GO" id="GO:0046513">
    <property type="term" value="P:ceramide biosynthetic process"/>
    <property type="evidence" value="ECO:0007669"/>
    <property type="project" value="TreeGrafter"/>
</dbReference>
<dbReference type="GO" id="GO:0005789">
    <property type="term" value="C:endoplasmic reticulum membrane"/>
    <property type="evidence" value="ECO:0007669"/>
    <property type="project" value="UniProtKB-SubCell"/>
</dbReference>
<keyword evidence="3 10" id="KW-0812">Transmembrane</keyword>
<evidence type="ECO:0000256" key="5">
    <source>
        <dbReference type="ARBA" id="ARBA00023002"/>
    </source>
</evidence>
<comment type="subcellular location">
    <subcellularLocation>
        <location evidence="8">Endoplasmic reticulum membrane</location>
    </subcellularLocation>
    <subcellularLocation>
        <location evidence="1">Membrane</location>
        <topology evidence="1">Multi-pass membrane protein</topology>
    </subcellularLocation>
</comment>
<evidence type="ECO:0000256" key="3">
    <source>
        <dbReference type="ARBA" id="ARBA00022692"/>
    </source>
</evidence>
<organism evidence="12 13">
    <name type="scientific">Chlorella ohadii</name>
    <dbReference type="NCBI Taxonomy" id="2649997"/>
    <lineage>
        <taxon>Eukaryota</taxon>
        <taxon>Viridiplantae</taxon>
        <taxon>Chlorophyta</taxon>
        <taxon>core chlorophytes</taxon>
        <taxon>Trebouxiophyceae</taxon>
        <taxon>Chlorellales</taxon>
        <taxon>Chlorellaceae</taxon>
        <taxon>Chlorella clade</taxon>
        <taxon>Chlorella</taxon>
    </lineage>
</organism>
<dbReference type="EMBL" id="JADXDR010000081">
    <property type="protein sequence ID" value="KAI7840390.1"/>
    <property type="molecule type" value="Genomic_DNA"/>
</dbReference>
<evidence type="ECO:0000256" key="6">
    <source>
        <dbReference type="ARBA" id="ARBA00023098"/>
    </source>
</evidence>
<keyword evidence="6 8" id="KW-0443">Lipid metabolism</keyword>
<protein>
    <recommendedName>
        <fullName evidence="8">Sphingolipid delta(4)-desaturase DES1-like</fullName>
        <ecNumber evidence="8">1.14.19.17</ecNumber>
    </recommendedName>
</protein>
<keyword evidence="8" id="KW-0256">Endoplasmic reticulum</keyword>
<sequence length="391" mass="44202">MVAVADRPGASRFLWVSSGEPHAIRRRELLSKYGEQIRKLYGYDHATAYQVIAVVITQFILAYAVRDWDWWKVWVAAYVLSGTLNQNLFCAQHEISHFLAFKKPSYNKLLALFGNLPLVVPVAKKFREYHHDHHIFLGIDGGDVDLPTVLESNWITGFFSKLFFTFIYLSIYAVRPLVVRPKAVTLGDFVNWAMVIGVDVAVLYFWGVKSLVYLLAGSLLGGGLHPMAGHLIAEHYMFCRGQETYSYYGPLNLLSYNVGYHNEHHDFPQIPQTRLHKLREIAPEYYDSLYAHTSWCWVLWRFLVDPSMGPWSRMHRVLREGTPAANEKFIAGLCQTATESNAADAKKSCDTLLSGGVNALQSAMGGKSAGRLINPRAAPHRDENASANYKD</sequence>
<evidence type="ECO:0000256" key="4">
    <source>
        <dbReference type="ARBA" id="ARBA00022989"/>
    </source>
</evidence>
<keyword evidence="5 8" id="KW-0560">Oxidoreductase</keyword>
<dbReference type="InterPro" id="IPR013866">
    <property type="entry name" value="Sphingolipid_d4-desaturase_N"/>
</dbReference>
<dbReference type="InterPro" id="IPR011388">
    <property type="entry name" value="DES1/DES2"/>
</dbReference>
<keyword evidence="4 10" id="KW-1133">Transmembrane helix</keyword>
<feature type="domain" description="Sphingolipid delta4-desaturase N-terminal" evidence="11">
    <location>
        <begin position="8"/>
        <end position="47"/>
    </location>
</feature>
<dbReference type="AlphaFoldDB" id="A0AAD5DQZ8"/>
<evidence type="ECO:0000259" key="11">
    <source>
        <dbReference type="SMART" id="SM01269"/>
    </source>
</evidence>
<dbReference type="EC" id="1.14.19.17" evidence="8"/>
<feature type="transmembrane region" description="Helical" evidence="10">
    <location>
        <begin position="46"/>
        <end position="65"/>
    </location>
</feature>
<comment type="catalytic activity">
    <reaction evidence="8">
        <text>an N-acylsphinganine + 2 Fe(II)-[cytochrome b5] + O2 + 2 H(+) = an N-acylsphing-4-enine + 2 Fe(III)-[cytochrome b5] + 2 H2O</text>
        <dbReference type="Rhea" id="RHEA:46544"/>
        <dbReference type="Rhea" id="RHEA-COMP:10438"/>
        <dbReference type="Rhea" id="RHEA-COMP:10439"/>
        <dbReference type="ChEBI" id="CHEBI:15377"/>
        <dbReference type="ChEBI" id="CHEBI:15378"/>
        <dbReference type="ChEBI" id="CHEBI:15379"/>
        <dbReference type="ChEBI" id="CHEBI:29033"/>
        <dbReference type="ChEBI" id="CHEBI:29034"/>
        <dbReference type="ChEBI" id="CHEBI:31488"/>
        <dbReference type="ChEBI" id="CHEBI:52639"/>
        <dbReference type="EC" id="1.14.19.17"/>
    </reaction>
</comment>
<proteinExistence type="inferred from homology"/>
<feature type="transmembrane region" description="Helical" evidence="10">
    <location>
        <begin position="212"/>
        <end position="233"/>
    </location>
</feature>
<accession>A0AAD5DQZ8</accession>